<organism evidence="2 3">
    <name type="scientific">Pyxidicoccus parkwayensis</name>
    <dbReference type="NCBI Taxonomy" id="2813578"/>
    <lineage>
        <taxon>Bacteria</taxon>
        <taxon>Pseudomonadati</taxon>
        <taxon>Myxococcota</taxon>
        <taxon>Myxococcia</taxon>
        <taxon>Myxococcales</taxon>
        <taxon>Cystobacterineae</taxon>
        <taxon>Myxococcaceae</taxon>
        <taxon>Pyxidicoccus</taxon>
    </lineage>
</organism>
<name>A0ABX7NXA2_9BACT</name>
<feature type="transmembrane region" description="Helical" evidence="1">
    <location>
        <begin position="125"/>
        <end position="146"/>
    </location>
</feature>
<keyword evidence="3" id="KW-1185">Reference proteome</keyword>
<dbReference type="RefSeq" id="WP_206724637.1">
    <property type="nucleotide sequence ID" value="NZ_CP071090.1"/>
</dbReference>
<protein>
    <submittedName>
        <fullName evidence="2">Uncharacterized protein</fullName>
    </submittedName>
</protein>
<keyword evidence="1" id="KW-0812">Transmembrane</keyword>
<gene>
    <name evidence="2" type="ORF">JY651_49605</name>
</gene>
<sequence length="363" mass="38142">MPRAFDITSVTDTIRLDSAGQGEVAFTVSNALRAPVRARATVVPDSGAKAEWFTIDGAGERDFPTDGTQQYAVKVRVPPGTPPGRCTFHLLVVDVESPDERYAEGPSTAFEVVVSTPVPKKPFPWIWVALAAGVVIILGTVIGIIASRGGKPELKEPCPEGACDKGLTCTAQDGGVCLLAAGQACDGGALCYTGFCNRSGTCELPLGETCTTDANCSGPLKCTAVLGNSICLLKPDSACERDSDCSSFFCRPDGKCNRDDGRCDTDAECRSPSTCSPTKLCQLPNGQQCTRNETCLSGFCANTCQPAPITFQCPSGCPPFSACSAGRCLPISSGTMLNKDALLAAPKTREGIQQYQMQRSVPQ</sequence>
<accession>A0ABX7NXA2</accession>
<dbReference type="Proteomes" id="UP000662747">
    <property type="component" value="Chromosome"/>
</dbReference>
<proteinExistence type="predicted"/>
<reference evidence="2 3" key="1">
    <citation type="submission" date="2021-02" db="EMBL/GenBank/DDBJ databases">
        <title>De Novo genome assembly of isolated myxobacteria.</title>
        <authorList>
            <person name="Stevens D.C."/>
        </authorList>
    </citation>
    <scope>NUCLEOTIDE SEQUENCE [LARGE SCALE GENOMIC DNA]</scope>
    <source>
        <strain evidence="3">SCPEA02</strain>
    </source>
</reference>
<evidence type="ECO:0000256" key="1">
    <source>
        <dbReference type="SAM" id="Phobius"/>
    </source>
</evidence>
<keyword evidence="1" id="KW-0472">Membrane</keyword>
<keyword evidence="1" id="KW-1133">Transmembrane helix</keyword>
<evidence type="ECO:0000313" key="2">
    <source>
        <dbReference type="EMBL" id="QSQ23061.1"/>
    </source>
</evidence>
<dbReference type="EMBL" id="CP071090">
    <property type="protein sequence ID" value="QSQ23061.1"/>
    <property type="molecule type" value="Genomic_DNA"/>
</dbReference>
<evidence type="ECO:0000313" key="3">
    <source>
        <dbReference type="Proteomes" id="UP000662747"/>
    </source>
</evidence>